<accession>A0A2N3V708</accession>
<protein>
    <recommendedName>
        <fullName evidence="3">Antibiotic biosynthesis monooxygenase</fullName>
    </recommendedName>
</protein>
<name>A0A2N3V708_9NOCA</name>
<dbReference type="AlphaFoldDB" id="A0A2N3V708"/>
<proteinExistence type="predicted"/>
<dbReference type="EMBL" id="PJMW01000002">
    <property type="protein sequence ID" value="PKV77404.1"/>
    <property type="molecule type" value="Genomic_DNA"/>
</dbReference>
<gene>
    <name evidence="1" type="ORF">ATK86_1743</name>
</gene>
<keyword evidence="2" id="KW-1185">Reference proteome</keyword>
<organism evidence="1 2">
    <name type="scientific">Nocardia fluminea</name>
    <dbReference type="NCBI Taxonomy" id="134984"/>
    <lineage>
        <taxon>Bacteria</taxon>
        <taxon>Bacillati</taxon>
        <taxon>Actinomycetota</taxon>
        <taxon>Actinomycetes</taxon>
        <taxon>Mycobacteriales</taxon>
        <taxon>Nocardiaceae</taxon>
        <taxon>Nocardia</taxon>
    </lineage>
</organism>
<dbReference type="InterPro" id="IPR011008">
    <property type="entry name" value="Dimeric_a/b-barrel"/>
</dbReference>
<sequence length="207" mass="23160">MYARSSTFAAQRSSIDRGIAYLHNAVMPNMPEIDGWVGMSLMVDRATGRCIATTAWESEDALHESRMRVRSLRDGLAEALQGQVEHIEEWEVAVMHRDHLAGASACTRCTWIQVDPTAVDLAIHTFKSTLLPEFEKIEGFRSASLFVDRETGRGVGSTVWASREELDNSRPLVDRMRAEATRTMGAEVLEVAEFRLGFAHLRVPELV</sequence>
<dbReference type="SUPFAM" id="SSF54909">
    <property type="entry name" value="Dimeric alpha+beta barrel"/>
    <property type="match status" value="2"/>
</dbReference>
<evidence type="ECO:0008006" key="3">
    <source>
        <dbReference type="Google" id="ProtNLM"/>
    </source>
</evidence>
<evidence type="ECO:0000313" key="1">
    <source>
        <dbReference type="EMBL" id="PKV77404.1"/>
    </source>
</evidence>
<dbReference type="OrthoDB" id="5182530at2"/>
<reference evidence="1 2" key="1">
    <citation type="submission" date="2017-12" db="EMBL/GenBank/DDBJ databases">
        <title>Sequencing the genomes of 1000 Actinobacteria strains.</title>
        <authorList>
            <person name="Klenk H.-P."/>
        </authorList>
    </citation>
    <scope>NUCLEOTIDE SEQUENCE [LARGE SCALE GENOMIC DNA]</scope>
    <source>
        <strain evidence="1 2">DSM 44489</strain>
    </source>
</reference>
<evidence type="ECO:0000313" key="2">
    <source>
        <dbReference type="Proteomes" id="UP000233766"/>
    </source>
</evidence>
<comment type="caution">
    <text evidence="1">The sequence shown here is derived from an EMBL/GenBank/DDBJ whole genome shotgun (WGS) entry which is preliminary data.</text>
</comment>
<dbReference type="Proteomes" id="UP000233766">
    <property type="component" value="Unassembled WGS sequence"/>
</dbReference>